<dbReference type="Gene3D" id="1.10.150.50">
    <property type="entry name" value="Transcription Factor, Ets-1"/>
    <property type="match status" value="1"/>
</dbReference>
<reference evidence="5 6" key="2">
    <citation type="submission" date="2024-05" db="EMBL/GenBank/DDBJ databases">
        <authorList>
            <person name="Chen Y."/>
            <person name="Shah S."/>
            <person name="Dougan E. K."/>
            <person name="Thang M."/>
            <person name="Chan C."/>
        </authorList>
    </citation>
    <scope>NUCLEOTIDE SEQUENCE [LARGE SCALE GENOMIC DNA]</scope>
</reference>
<dbReference type="EMBL" id="CAMXCT020001269">
    <property type="protein sequence ID" value="CAL1141838.1"/>
    <property type="molecule type" value="Genomic_DNA"/>
</dbReference>
<dbReference type="OrthoDB" id="5957838at2759"/>
<dbReference type="Gene3D" id="3.40.50.300">
    <property type="entry name" value="P-loop containing nucleotide triphosphate hydrolases"/>
    <property type="match status" value="1"/>
</dbReference>
<dbReference type="Pfam" id="PF07647">
    <property type="entry name" value="SAM_2"/>
    <property type="match status" value="1"/>
</dbReference>
<dbReference type="EMBL" id="CAMXCT010001269">
    <property type="protein sequence ID" value="CAI3988463.1"/>
    <property type="molecule type" value="Genomic_DNA"/>
</dbReference>
<gene>
    <name evidence="4" type="ORF">C1SCF055_LOCUS15632</name>
</gene>
<organism evidence="4">
    <name type="scientific">Cladocopium goreaui</name>
    <dbReference type="NCBI Taxonomy" id="2562237"/>
    <lineage>
        <taxon>Eukaryota</taxon>
        <taxon>Sar</taxon>
        <taxon>Alveolata</taxon>
        <taxon>Dinophyceae</taxon>
        <taxon>Suessiales</taxon>
        <taxon>Symbiodiniaceae</taxon>
        <taxon>Cladocopium</taxon>
    </lineage>
</organism>
<sequence>EASLKAAVQELLPVVDFQRCSIHDFRRKLEEHLQVTAGSLEPHAQEVRSILEECLQNAMAQKASMAQQSTDCDMGVEDVSKSKRAYLVTLPHTEAETSADGHRLVPPRNFTPQQIGACFHAALTATQAGRQAPLAFLLLSVFLERHNNGEVHYHVALLADRCFRFMPLKRELLRANGLASHWSCSHDGYSSCVAYCYLPSPTKPMEELDPHPWLWAANNATHPPLAEASQAPVTSNAWAKRRERDRLQRHASGKGDKRPDAGERLMAYAKRCGGPMMVDFCFHNWDRLQAIVEKSWKVQHVEDYIAFQAKTRWQVLQDAQDNACTCNGAWAGHAQQILQQNGIQEAQWCQAMATALKDGRAKGALVCHAGLHGNEGKSFLFRPLLKVFGPDAVFVAPPSKSSFPLMGLEKARLAFLDDWRFNEDVIPYALQLLWFEGAPFIISRPQNQFSGHLRYSKDDPVFITTLSADITELKGKKFLQQGDVDMMLKRLLVFNFTKPIQIPKHVIQGCGHCFAHFLLRHITASPSPVANASRQGSSDHRPVSVADAESWSVEEVLSFLHQISLGHLAPTFQENGVDGQMLCELTSAELVDNLGLKPLQARKVMSRLWA</sequence>
<keyword evidence="6" id="KW-1185">Reference proteome</keyword>
<evidence type="ECO:0000256" key="1">
    <source>
        <dbReference type="SAM" id="MobiDB-lite"/>
    </source>
</evidence>
<reference evidence="4" key="1">
    <citation type="submission" date="2022-10" db="EMBL/GenBank/DDBJ databases">
        <authorList>
            <person name="Chen Y."/>
            <person name="Dougan E. K."/>
            <person name="Chan C."/>
            <person name="Rhodes N."/>
            <person name="Thang M."/>
        </authorList>
    </citation>
    <scope>NUCLEOTIDE SEQUENCE</scope>
</reference>
<evidence type="ECO:0000259" key="3">
    <source>
        <dbReference type="PROSITE" id="PS51998"/>
    </source>
</evidence>
<feature type="region of interest" description="Disordered" evidence="1">
    <location>
        <begin position="225"/>
        <end position="260"/>
    </location>
</feature>
<dbReference type="InterPro" id="IPR014876">
    <property type="entry name" value="DEK_C"/>
</dbReference>
<dbReference type="SMART" id="SM00454">
    <property type="entry name" value="SAM"/>
    <property type="match status" value="1"/>
</dbReference>
<feature type="non-terminal residue" evidence="4">
    <location>
        <position position="1"/>
    </location>
</feature>
<dbReference type="InterPro" id="IPR001660">
    <property type="entry name" value="SAM"/>
</dbReference>
<proteinExistence type="predicted"/>
<feature type="domain" description="DEK-C" evidence="3">
    <location>
        <begin position="1"/>
        <end position="56"/>
    </location>
</feature>
<dbReference type="PANTHER" id="PTHR14454">
    <property type="entry name" value="GRB2-ASSOCIATED AND REGULATOR OF MAPK PROTEIN FAMILY MEMBER"/>
    <property type="match status" value="1"/>
</dbReference>
<evidence type="ECO:0000313" key="6">
    <source>
        <dbReference type="Proteomes" id="UP001152797"/>
    </source>
</evidence>
<evidence type="ECO:0000259" key="2">
    <source>
        <dbReference type="PROSITE" id="PS50105"/>
    </source>
</evidence>
<evidence type="ECO:0000313" key="4">
    <source>
        <dbReference type="EMBL" id="CAI3988463.1"/>
    </source>
</evidence>
<dbReference type="PANTHER" id="PTHR14454:SF11">
    <property type="entry name" value="SERRANO, ISOFORM F"/>
    <property type="match status" value="1"/>
</dbReference>
<feature type="compositionally biased region" description="Basic and acidic residues" evidence="1">
    <location>
        <begin position="240"/>
        <end position="260"/>
    </location>
</feature>
<dbReference type="AlphaFoldDB" id="A0A9P1CD15"/>
<dbReference type="InterPro" id="IPR013761">
    <property type="entry name" value="SAM/pointed_sf"/>
</dbReference>
<dbReference type="SUPFAM" id="SSF47769">
    <property type="entry name" value="SAM/Pointed domain"/>
    <property type="match status" value="1"/>
</dbReference>
<dbReference type="PROSITE" id="PS51998">
    <property type="entry name" value="DEK_C"/>
    <property type="match status" value="1"/>
</dbReference>
<dbReference type="EMBL" id="CAMXCT030001269">
    <property type="protein sequence ID" value="CAL4775775.1"/>
    <property type="molecule type" value="Genomic_DNA"/>
</dbReference>
<protein>
    <submittedName>
        <fullName evidence="5">SAM domain-containing protein</fullName>
    </submittedName>
</protein>
<dbReference type="Proteomes" id="UP001152797">
    <property type="component" value="Unassembled WGS sequence"/>
</dbReference>
<evidence type="ECO:0000313" key="5">
    <source>
        <dbReference type="EMBL" id="CAL4775775.1"/>
    </source>
</evidence>
<accession>A0A9P1CD15</accession>
<feature type="domain" description="SAM" evidence="2">
    <location>
        <begin position="551"/>
        <end position="605"/>
    </location>
</feature>
<dbReference type="InterPro" id="IPR052281">
    <property type="entry name" value="GAREM"/>
</dbReference>
<dbReference type="PROSITE" id="PS50105">
    <property type="entry name" value="SAM_DOMAIN"/>
    <property type="match status" value="1"/>
</dbReference>
<comment type="caution">
    <text evidence="4">The sequence shown here is derived from an EMBL/GenBank/DDBJ whole genome shotgun (WGS) entry which is preliminary data.</text>
</comment>
<dbReference type="InterPro" id="IPR027417">
    <property type="entry name" value="P-loop_NTPase"/>
</dbReference>
<name>A0A9P1CD15_9DINO</name>